<sequence length="298" mass="34535">MIKHFIDIDNFSLRELDLILSKAQKIKKNNTRYEKLFNNKSLGLLFQKESTRTRLSFSIGMQKLGGSVIELDLKAIGFGKRESEEDILKTLSCYIDCLMIRNNNHKKIQYYASLNVLPIINGLSDYSHPCQILADIFTLKEKLGKLSNKTICWIGDYNNVLRSLIQTQHLYLFQLNIVMPKKILLKNILKINKTKHSKIKFTDNIKNGVMKSDCVMTDAWVSMGERSTKKKSFFKNYQVNDKLMQMAKKNAIFMHCLPAHRGEEVSNSVIDGHQSIVWHQAENRMYVQQAILSYIFSK</sequence>
<dbReference type="InterPro" id="IPR006131">
    <property type="entry name" value="Asp_carbamoyltransf_Asp/Orn-bd"/>
</dbReference>
<dbReference type="EMBL" id="UINC01117404">
    <property type="protein sequence ID" value="SVC89804.1"/>
    <property type="molecule type" value="Genomic_DNA"/>
</dbReference>
<dbReference type="InterPro" id="IPR006130">
    <property type="entry name" value="Asp/Orn_carbamoylTrfase"/>
</dbReference>
<dbReference type="GO" id="GO:0019240">
    <property type="term" value="P:citrulline biosynthetic process"/>
    <property type="evidence" value="ECO:0007669"/>
    <property type="project" value="TreeGrafter"/>
</dbReference>
<evidence type="ECO:0008006" key="5">
    <source>
        <dbReference type="Google" id="ProtNLM"/>
    </source>
</evidence>
<keyword evidence="1" id="KW-0808">Transferase</keyword>
<dbReference type="PROSITE" id="PS00097">
    <property type="entry name" value="CARBAMOYLTRANSFERASE"/>
    <property type="match status" value="1"/>
</dbReference>
<feature type="domain" description="Aspartate/ornithine carbamoyltransferase carbamoyl-P binding" evidence="3">
    <location>
        <begin position="3"/>
        <end position="141"/>
    </location>
</feature>
<dbReference type="InterPro" id="IPR036901">
    <property type="entry name" value="Asp/Orn_carbamoylTrfase_sf"/>
</dbReference>
<proteinExistence type="predicted"/>
<evidence type="ECO:0000259" key="3">
    <source>
        <dbReference type="Pfam" id="PF02729"/>
    </source>
</evidence>
<dbReference type="InterPro" id="IPR006132">
    <property type="entry name" value="Asp/Orn_carbamoyltranf_P-bd"/>
</dbReference>
<dbReference type="SUPFAM" id="SSF53671">
    <property type="entry name" value="Aspartate/ornithine carbamoyltransferase"/>
    <property type="match status" value="1"/>
</dbReference>
<dbReference type="Pfam" id="PF02729">
    <property type="entry name" value="OTCace_N"/>
    <property type="match status" value="1"/>
</dbReference>
<dbReference type="GO" id="GO:0042450">
    <property type="term" value="P:L-arginine biosynthetic process via ornithine"/>
    <property type="evidence" value="ECO:0007669"/>
    <property type="project" value="TreeGrafter"/>
</dbReference>
<evidence type="ECO:0000256" key="1">
    <source>
        <dbReference type="ARBA" id="ARBA00022679"/>
    </source>
</evidence>
<dbReference type="PANTHER" id="PTHR45753">
    <property type="entry name" value="ORNITHINE CARBAMOYLTRANSFERASE, MITOCHONDRIAL"/>
    <property type="match status" value="1"/>
</dbReference>
<accession>A0A382QWC4</accession>
<dbReference type="PRINTS" id="PR00102">
    <property type="entry name" value="OTCASE"/>
</dbReference>
<dbReference type="PRINTS" id="PR00100">
    <property type="entry name" value="AOTCASE"/>
</dbReference>
<evidence type="ECO:0000313" key="4">
    <source>
        <dbReference type="EMBL" id="SVC89804.1"/>
    </source>
</evidence>
<dbReference type="FunFam" id="3.40.50.1370:FF:000008">
    <property type="entry name" value="Ornithine carbamoyltransferase"/>
    <property type="match status" value="1"/>
</dbReference>
<feature type="domain" description="Aspartate/ornithine carbamoyltransferase Asp/Orn-binding" evidence="2">
    <location>
        <begin position="148"/>
        <end position="294"/>
    </location>
</feature>
<evidence type="ECO:0000259" key="2">
    <source>
        <dbReference type="Pfam" id="PF00185"/>
    </source>
</evidence>
<dbReference type="Pfam" id="PF00185">
    <property type="entry name" value="OTCace"/>
    <property type="match status" value="1"/>
</dbReference>
<dbReference type="InterPro" id="IPR002292">
    <property type="entry name" value="Orn/put_carbamltrans"/>
</dbReference>
<dbReference type="GO" id="GO:0016597">
    <property type="term" value="F:amino acid binding"/>
    <property type="evidence" value="ECO:0007669"/>
    <property type="project" value="InterPro"/>
</dbReference>
<dbReference type="NCBIfam" id="NF001986">
    <property type="entry name" value="PRK00779.1"/>
    <property type="match status" value="1"/>
</dbReference>
<dbReference type="PANTHER" id="PTHR45753:SF3">
    <property type="entry name" value="ORNITHINE TRANSCARBAMYLASE, MITOCHONDRIAL"/>
    <property type="match status" value="1"/>
</dbReference>
<dbReference type="GO" id="GO:0004585">
    <property type="term" value="F:ornithine carbamoyltransferase activity"/>
    <property type="evidence" value="ECO:0007669"/>
    <property type="project" value="UniProtKB-ARBA"/>
</dbReference>
<name>A0A382QWC4_9ZZZZ</name>
<dbReference type="AlphaFoldDB" id="A0A382QWC4"/>
<organism evidence="4">
    <name type="scientific">marine metagenome</name>
    <dbReference type="NCBI Taxonomy" id="408172"/>
    <lineage>
        <taxon>unclassified sequences</taxon>
        <taxon>metagenomes</taxon>
        <taxon>ecological metagenomes</taxon>
    </lineage>
</organism>
<feature type="non-terminal residue" evidence="4">
    <location>
        <position position="298"/>
    </location>
</feature>
<protein>
    <recommendedName>
        <fullName evidence="5">Ornithine carbamoyltransferase</fullName>
    </recommendedName>
</protein>
<dbReference type="Gene3D" id="3.40.50.1370">
    <property type="entry name" value="Aspartate/ornithine carbamoyltransferase"/>
    <property type="match status" value="2"/>
</dbReference>
<dbReference type="NCBIfam" id="TIGR00658">
    <property type="entry name" value="orni_carb_tr"/>
    <property type="match status" value="1"/>
</dbReference>
<reference evidence="4" key="1">
    <citation type="submission" date="2018-05" db="EMBL/GenBank/DDBJ databases">
        <authorList>
            <person name="Lanie J.A."/>
            <person name="Ng W.-L."/>
            <person name="Kazmierczak K.M."/>
            <person name="Andrzejewski T.M."/>
            <person name="Davidsen T.M."/>
            <person name="Wayne K.J."/>
            <person name="Tettelin H."/>
            <person name="Glass J.I."/>
            <person name="Rusch D."/>
            <person name="Podicherti R."/>
            <person name="Tsui H.-C.T."/>
            <person name="Winkler M.E."/>
        </authorList>
    </citation>
    <scope>NUCLEOTIDE SEQUENCE</scope>
</reference>
<gene>
    <name evidence="4" type="ORF">METZ01_LOCUS342658</name>
</gene>